<dbReference type="NCBIfam" id="TIGR00305">
    <property type="entry name" value="putative toxin-antitoxin system toxin component, PIN family"/>
    <property type="match status" value="1"/>
</dbReference>
<dbReference type="InterPro" id="IPR002716">
    <property type="entry name" value="PIN_dom"/>
</dbReference>
<dbReference type="SUPFAM" id="SSF88723">
    <property type="entry name" value="PIN domain-like"/>
    <property type="match status" value="1"/>
</dbReference>
<accession>A0A1F5GA72</accession>
<dbReference type="STRING" id="1797714.A3D04_04460"/>
<evidence type="ECO:0000259" key="1">
    <source>
        <dbReference type="Pfam" id="PF13470"/>
    </source>
</evidence>
<proteinExistence type="predicted"/>
<dbReference type="PANTHER" id="PTHR34610">
    <property type="entry name" value="SSL7007 PROTEIN"/>
    <property type="match status" value="1"/>
</dbReference>
<protein>
    <submittedName>
        <fullName evidence="2">Putative toxin-antitoxin system toxin component, PIN family</fullName>
    </submittedName>
</protein>
<dbReference type="AlphaFoldDB" id="A0A1F5GA72"/>
<dbReference type="Pfam" id="PF13470">
    <property type="entry name" value="PIN_3"/>
    <property type="match status" value="1"/>
</dbReference>
<feature type="domain" description="PIN" evidence="1">
    <location>
        <begin position="6"/>
        <end position="113"/>
    </location>
</feature>
<sequence>MKPKPKVVFDTNIYISGLLFGGNPRACLHLAREGEILLFTSSALLFELSQKFNKKFRWHEQEIKDLLLGIKKYSTVVQPQTQLDVIKIDPPDNRILECALEAKVDYIISGDKKHVLPLKKFKNIPIVSAKEFLDEFYGKK</sequence>
<dbReference type="InterPro" id="IPR002850">
    <property type="entry name" value="PIN_toxin-like"/>
</dbReference>
<dbReference type="PANTHER" id="PTHR34610:SF3">
    <property type="entry name" value="SSL7007 PROTEIN"/>
    <property type="match status" value="1"/>
</dbReference>
<evidence type="ECO:0000313" key="2">
    <source>
        <dbReference type="EMBL" id="OGD88782.1"/>
    </source>
</evidence>
<comment type="caution">
    <text evidence="2">The sequence shown here is derived from an EMBL/GenBank/DDBJ whole genome shotgun (WGS) entry which is preliminary data.</text>
</comment>
<reference evidence="2 3" key="1">
    <citation type="journal article" date="2016" name="Nat. Commun.">
        <title>Thousands of microbial genomes shed light on interconnected biogeochemical processes in an aquifer system.</title>
        <authorList>
            <person name="Anantharaman K."/>
            <person name="Brown C.T."/>
            <person name="Hug L.A."/>
            <person name="Sharon I."/>
            <person name="Castelle C.J."/>
            <person name="Probst A.J."/>
            <person name="Thomas B.C."/>
            <person name="Singh A."/>
            <person name="Wilkins M.J."/>
            <person name="Karaoz U."/>
            <person name="Brodie E.L."/>
            <person name="Williams K.H."/>
            <person name="Hubbard S.S."/>
            <person name="Banfield J.F."/>
        </authorList>
    </citation>
    <scope>NUCLEOTIDE SEQUENCE [LARGE SCALE GENOMIC DNA]</scope>
</reference>
<dbReference type="EMBL" id="MFBD01000018">
    <property type="protein sequence ID" value="OGD88782.1"/>
    <property type="molecule type" value="Genomic_DNA"/>
</dbReference>
<dbReference type="InterPro" id="IPR029060">
    <property type="entry name" value="PIN-like_dom_sf"/>
</dbReference>
<evidence type="ECO:0000313" key="3">
    <source>
        <dbReference type="Proteomes" id="UP000177369"/>
    </source>
</evidence>
<gene>
    <name evidence="2" type="ORF">A3D04_04460</name>
</gene>
<name>A0A1F5GA72_9BACT</name>
<organism evidence="2 3">
    <name type="scientific">Candidatus Curtissbacteria bacterium RIFCSPHIGHO2_02_FULL_40_16b</name>
    <dbReference type="NCBI Taxonomy" id="1797714"/>
    <lineage>
        <taxon>Bacteria</taxon>
        <taxon>Candidatus Curtissiibacteriota</taxon>
    </lineage>
</organism>
<dbReference type="Proteomes" id="UP000177369">
    <property type="component" value="Unassembled WGS sequence"/>
</dbReference>
<dbReference type="Gene3D" id="3.40.50.1010">
    <property type="entry name" value="5'-nuclease"/>
    <property type="match status" value="1"/>
</dbReference>